<evidence type="ECO:0000259" key="5">
    <source>
        <dbReference type="PROSITE" id="PS01124"/>
    </source>
</evidence>
<keyword evidence="1" id="KW-0805">Transcription regulation</keyword>
<evidence type="ECO:0000256" key="4">
    <source>
        <dbReference type="ARBA" id="ARBA00023163"/>
    </source>
</evidence>
<reference evidence="6 7" key="1">
    <citation type="submission" date="2019-03" db="EMBL/GenBank/DDBJ databases">
        <title>Genomic Encyclopedia of Type Strains, Phase IV (KMG-IV): sequencing the most valuable type-strain genomes for metagenomic binning, comparative biology and taxonomic classification.</title>
        <authorList>
            <person name="Goeker M."/>
        </authorList>
    </citation>
    <scope>NUCLEOTIDE SEQUENCE [LARGE SCALE GENOMIC DNA]</scope>
    <source>
        <strain evidence="6 7">DSM 5604</strain>
    </source>
</reference>
<dbReference type="EMBL" id="SNZA01000006">
    <property type="protein sequence ID" value="TDR06357.1"/>
    <property type="molecule type" value="Genomic_DNA"/>
</dbReference>
<dbReference type="InterPro" id="IPR020449">
    <property type="entry name" value="Tscrpt_reg_AraC-type_HTH"/>
</dbReference>
<evidence type="ECO:0000256" key="3">
    <source>
        <dbReference type="ARBA" id="ARBA00023159"/>
    </source>
</evidence>
<dbReference type="RefSeq" id="WP_244937045.1">
    <property type="nucleotide sequence ID" value="NZ_SNZA01000006.1"/>
</dbReference>
<dbReference type="InterPro" id="IPR014710">
    <property type="entry name" value="RmlC-like_jellyroll"/>
</dbReference>
<dbReference type="SUPFAM" id="SSF51215">
    <property type="entry name" value="Regulatory protein AraC"/>
    <property type="match status" value="1"/>
</dbReference>
<dbReference type="PRINTS" id="PR00032">
    <property type="entry name" value="HTHARAC"/>
</dbReference>
<dbReference type="InterPro" id="IPR009057">
    <property type="entry name" value="Homeodomain-like_sf"/>
</dbReference>
<dbReference type="PANTHER" id="PTHR46796:SF11">
    <property type="entry name" value="TRANSCRIPTIONAL REGULATOR-RELATED"/>
    <property type="match status" value="1"/>
</dbReference>
<gene>
    <name evidence="6" type="ORF">C8D85_3289</name>
</gene>
<keyword evidence="2" id="KW-0238">DNA-binding</keyword>
<protein>
    <submittedName>
        <fullName evidence="6">Helix-turn-helix protein</fullName>
    </submittedName>
</protein>
<dbReference type="SUPFAM" id="SSF46689">
    <property type="entry name" value="Homeodomain-like"/>
    <property type="match status" value="2"/>
</dbReference>
<evidence type="ECO:0000256" key="2">
    <source>
        <dbReference type="ARBA" id="ARBA00023125"/>
    </source>
</evidence>
<dbReference type="PANTHER" id="PTHR46796">
    <property type="entry name" value="HTH-TYPE TRANSCRIPTIONAL ACTIVATOR RHAS-RELATED"/>
    <property type="match status" value="1"/>
</dbReference>
<dbReference type="Gene3D" id="1.10.10.60">
    <property type="entry name" value="Homeodomain-like"/>
    <property type="match status" value="2"/>
</dbReference>
<evidence type="ECO:0000313" key="6">
    <source>
        <dbReference type="EMBL" id="TDR06357.1"/>
    </source>
</evidence>
<dbReference type="Pfam" id="PF02311">
    <property type="entry name" value="AraC_binding"/>
    <property type="match status" value="1"/>
</dbReference>
<dbReference type="GO" id="GO:0003700">
    <property type="term" value="F:DNA-binding transcription factor activity"/>
    <property type="evidence" value="ECO:0007669"/>
    <property type="project" value="InterPro"/>
</dbReference>
<keyword evidence="3" id="KW-0010">Activator</keyword>
<dbReference type="SMART" id="SM00342">
    <property type="entry name" value="HTH_ARAC"/>
    <property type="match status" value="1"/>
</dbReference>
<keyword evidence="4" id="KW-0804">Transcription</keyword>
<dbReference type="AlphaFoldDB" id="A0A4R6X889"/>
<name>A0A4R6X889_9GAMM</name>
<dbReference type="GO" id="GO:0043565">
    <property type="term" value="F:sequence-specific DNA binding"/>
    <property type="evidence" value="ECO:0007669"/>
    <property type="project" value="InterPro"/>
</dbReference>
<dbReference type="Proteomes" id="UP000295729">
    <property type="component" value="Unassembled WGS sequence"/>
</dbReference>
<feature type="domain" description="HTH araC/xylS-type" evidence="5">
    <location>
        <begin position="179"/>
        <end position="274"/>
    </location>
</feature>
<evidence type="ECO:0000313" key="7">
    <source>
        <dbReference type="Proteomes" id="UP000295729"/>
    </source>
</evidence>
<dbReference type="InterPro" id="IPR003313">
    <property type="entry name" value="AraC-bd"/>
</dbReference>
<dbReference type="InterPro" id="IPR018060">
    <property type="entry name" value="HTH_AraC"/>
</dbReference>
<comment type="caution">
    <text evidence="6">The sequence shown here is derived from an EMBL/GenBank/DDBJ whole genome shotgun (WGS) entry which is preliminary data.</text>
</comment>
<dbReference type="PROSITE" id="PS01124">
    <property type="entry name" value="HTH_ARAC_FAMILY_2"/>
    <property type="match status" value="1"/>
</dbReference>
<keyword evidence="7" id="KW-1185">Reference proteome</keyword>
<dbReference type="Gene3D" id="2.60.120.10">
    <property type="entry name" value="Jelly Rolls"/>
    <property type="match status" value="1"/>
</dbReference>
<accession>A0A4R6X889</accession>
<evidence type="ECO:0000256" key="1">
    <source>
        <dbReference type="ARBA" id="ARBA00023015"/>
    </source>
</evidence>
<dbReference type="InterPro" id="IPR050204">
    <property type="entry name" value="AraC_XylS_family_regulators"/>
</dbReference>
<dbReference type="Pfam" id="PF12833">
    <property type="entry name" value="HTH_18"/>
    <property type="match status" value="1"/>
</dbReference>
<dbReference type="InterPro" id="IPR037923">
    <property type="entry name" value="HTH-like"/>
</dbReference>
<sequence>MLNVRQRVGAMDQVQYFSTADQSVSLIEGQYQSFEFKRHYHLDYHIGLILGGQQSFTYQGERYQVGHGDLVIMPPDELHDGCSVSDLGYKAQVFAIEPYWFERYAQTSQTPSCLSFKQPVIRDAQVFQFLDNAHHLLRQSSLSQLAQDCLPYDSFEPLIQRYSVLKPLSPYRLGRSTLQTLKAFLLAHLSEPIHLVELATLCDLSPTQFQRHFKATTGITPYAWLTRLRLEQAMKLLKANVSGTEVAQQVGFYDQAHFSKSFKQAFGVSPSEVR</sequence>
<proteinExistence type="predicted"/>
<organism evidence="6 7">
    <name type="scientific">Marinomonas communis</name>
    <dbReference type="NCBI Taxonomy" id="28254"/>
    <lineage>
        <taxon>Bacteria</taxon>
        <taxon>Pseudomonadati</taxon>
        <taxon>Pseudomonadota</taxon>
        <taxon>Gammaproteobacteria</taxon>
        <taxon>Oceanospirillales</taxon>
        <taxon>Oceanospirillaceae</taxon>
        <taxon>Marinomonas</taxon>
    </lineage>
</organism>